<evidence type="ECO:0000259" key="2">
    <source>
        <dbReference type="Pfam" id="PF21834"/>
    </source>
</evidence>
<dbReference type="Proteomes" id="UP001157440">
    <property type="component" value="Unassembled WGS sequence"/>
</dbReference>
<protein>
    <recommendedName>
        <fullName evidence="2">DUF6894 domain-containing protein</fullName>
    </recommendedName>
</protein>
<evidence type="ECO:0000256" key="1">
    <source>
        <dbReference type="SAM" id="MobiDB-lite"/>
    </source>
</evidence>
<accession>A0AA37THS1</accession>
<proteinExistence type="predicted"/>
<dbReference type="RefSeq" id="WP_238196061.1">
    <property type="nucleotide sequence ID" value="NZ_BPQZ01000008.1"/>
</dbReference>
<sequence length="124" mass="13398">MIRAHFTIRLGGNSLPASAAQSVDDIEAARSVARTIVQRLMRQHGGDPRLLDATMVIGDDDGATLLELSFRDALYMPVEPVADPDRRRPRPPGRAPSKRLSAAFHPVRRLAGALGARVQPLLGS</sequence>
<dbReference type="EMBL" id="BSPL01000019">
    <property type="protein sequence ID" value="GLS71940.1"/>
    <property type="molecule type" value="Genomic_DNA"/>
</dbReference>
<comment type="caution">
    <text evidence="3">The sequence shown here is derived from an EMBL/GenBank/DDBJ whole genome shotgun (WGS) entry which is preliminary data.</text>
</comment>
<dbReference type="Pfam" id="PF21834">
    <property type="entry name" value="DUF6894"/>
    <property type="match status" value="1"/>
</dbReference>
<reference evidence="4" key="1">
    <citation type="journal article" date="2019" name="Int. J. Syst. Evol. Microbiol.">
        <title>The Global Catalogue of Microorganisms (GCM) 10K type strain sequencing project: providing services to taxonomists for standard genome sequencing and annotation.</title>
        <authorList>
            <consortium name="The Broad Institute Genomics Platform"/>
            <consortium name="The Broad Institute Genome Sequencing Center for Infectious Disease"/>
            <person name="Wu L."/>
            <person name="Ma J."/>
        </authorList>
    </citation>
    <scope>NUCLEOTIDE SEQUENCE [LARGE SCALE GENOMIC DNA]</scope>
    <source>
        <strain evidence="4">NBRC 103632</strain>
    </source>
</reference>
<evidence type="ECO:0000313" key="3">
    <source>
        <dbReference type="EMBL" id="GLS71940.1"/>
    </source>
</evidence>
<dbReference type="AlphaFoldDB" id="A0AA37THS1"/>
<feature type="domain" description="DUF6894" evidence="2">
    <location>
        <begin position="5"/>
        <end position="70"/>
    </location>
</feature>
<organism evidence="3 4">
    <name type="scientific">Methylobacterium tardum</name>
    <dbReference type="NCBI Taxonomy" id="374432"/>
    <lineage>
        <taxon>Bacteria</taxon>
        <taxon>Pseudomonadati</taxon>
        <taxon>Pseudomonadota</taxon>
        <taxon>Alphaproteobacteria</taxon>
        <taxon>Hyphomicrobiales</taxon>
        <taxon>Methylobacteriaceae</taxon>
        <taxon>Methylobacterium</taxon>
    </lineage>
</organism>
<feature type="region of interest" description="Disordered" evidence="1">
    <location>
        <begin position="81"/>
        <end position="102"/>
    </location>
</feature>
<gene>
    <name evidence="3" type="ORF">GCM10007890_39530</name>
</gene>
<keyword evidence="4" id="KW-1185">Reference proteome</keyword>
<dbReference type="InterPro" id="IPR054189">
    <property type="entry name" value="DUF6894"/>
</dbReference>
<evidence type="ECO:0000313" key="4">
    <source>
        <dbReference type="Proteomes" id="UP001157440"/>
    </source>
</evidence>
<name>A0AA37THS1_9HYPH</name>